<organism evidence="2 3">
    <name type="scientific">Natranaerobius thermophilus (strain ATCC BAA-1301 / DSM 18059 / JW/NM-WN-LF)</name>
    <dbReference type="NCBI Taxonomy" id="457570"/>
    <lineage>
        <taxon>Bacteria</taxon>
        <taxon>Bacillati</taxon>
        <taxon>Bacillota</taxon>
        <taxon>Clostridia</taxon>
        <taxon>Natranaerobiales</taxon>
        <taxon>Natranaerobiaceae</taxon>
        <taxon>Natranaerobius</taxon>
    </lineage>
</organism>
<name>B2A593_NATTJ</name>
<sequence>MKIKFKLWVENNDGELIIGEGLLKLLLAIKETGSISKASEKLNMSYRTAWGRLKKVEDRLNCKLIEKKYGGESGGGTTLTEKGDILLKNYDELYHKTENYVQEQFEEFLDSNFFKD</sequence>
<dbReference type="InterPro" id="IPR051815">
    <property type="entry name" value="Molybdate_resp_trans_reg"/>
</dbReference>
<feature type="domain" description="HTH lysR-type" evidence="1">
    <location>
        <begin position="22"/>
        <end position="83"/>
    </location>
</feature>
<dbReference type="GO" id="GO:0003700">
    <property type="term" value="F:DNA-binding transcription factor activity"/>
    <property type="evidence" value="ECO:0007669"/>
    <property type="project" value="InterPro"/>
</dbReference>
<dbReference type="InterPro" id="IPR036388">
    <property type="entry name" value="WH-like_DNA-bd_sf"/>
</dbReference>
<dbReference type="OrthoDB" id="285216at2"/>
<dbReference type="EMBL" id="CP001034">
    <property type="protein sequence ID" value="ACB83927.1"/>
    <property type="molecule type" value="Genomic_DNA"/>
</dbReference>
<accession>B2A593</accession>
<dbReference type="InterPro" id="IPR000847">
    <property type="entry name" value="LysR_HTH_N"/>
</dbReference>
<keyword evidence="3" id="KW-1185">Reference proteome</keyword>
<dbReference type="Gene3D" id="1.10.10.10">
    <property type="entry name" value="Winged helix-like DNA-binding domain superfamily/Winged helix DNA-binding domain"/>
    <property type="match status" value="1"/>
</dbReference>
<dbReference type="STRING" id="457570.Nther_0330"/>
<evidence type="ECO:0000313" key="2">
    <source>
        <dbReference type="EMBL" id="ACB83927.1"/>
    </source>
</evidence>
<dbReference type="PANTHER" id="PTHR30432:SF1">
    <property type="entry name" value="DNA-BINDING TRANSCRIPTIONAL DUAL REGULATOR MODE"/>
    <property type="match status" value="1"/>
</dbReference>
<reference evidence="2 3" key="2">
    <citation type="journal article" date="2011" name="J. Bacteriol.">
        <title>Complete genome sequence of the anaerobic, halophilic alkalithermophile Natranaerobius thermophilus JW/NM-WN-LF.</title>
        <authorList>
            <person name="Zhao B."/>
            <person name="Mesbah N.M."/>
            <person name="Dalin E."/>
            <person name="Goodwin L."/>
            <person name="Nolan M."/>
            <person name="Pitluck S."/>
            <person name="Chertkov O."/>
            <person name="Brettin T.S."/>
            <person name="Han J."/>
            <person name="Larimer F.W."/>
            <person name="Land M.L."/>
            <person name="Hauser L."/>
            <person name="Kyrpides N."/>
            <person name="Wiegel J."/>
        </authorList>
    </citation>
    <scope>NUCLEOTIDE SEQUENCE [LARGE SCALE GENOMIC DNA]</scope>
    <source>
        <strain evidence="3">ATCC BAA-1301 / DSM 18059 / JW/NM-WN-LF</strain>
    </source>
</reference>
<evidence type="ECO:0000259" key="1">
    <source>
        <dbReference type="Pfam" id="PF00126"/>
    </source>
</evidence>
<dbReference type="RefSeq" id="WP_012446815.1">
    <property type="nucleotide sequence ID" value="NC_010718.1"/>
</dbReference>
<dbReference type="InParanoid" id="B2A593"/>
<dbReference type="AlphaFoldDB" id="B2A593"/>
<dbReference type="SUPFAM" id="SSF46785">
    <property type="entry name" value="Winged helix' DNA-binding domain"/>
    <property type="match status" value="1"/>
</dbReference>
<dbReference type="HOGENOM" id="CLU_125440_2_1_9"/>
<dbReference type="PANTHER" id="PTHR30432">
    <property type="entry name" value="TRANSCRIPTIONAL REGULATOR MODE"/>
    <property type="match status" value="1"/>
</dbReference>
<proteinExistence type="predicted"/>
<gene>
    <name evidence="2" type="ordered locus">Nther_0330</name>
</gene>
<dbReference type="eggNOG" id="COG2005">
    <property type="taxonomic scope" value="Bacteria"/>
</dbReference>
<reference evidence="2 3" key="1">
    <citation type="submission" date="2008-04" db="EMBL/GenBank/DDBJ databases">
        <title>Complete sequence of chromosome of Natranaerobius thermophilus JW/NM-WN-LF.</title>
        <authorList>
            <consortium name="US DOE Joint Genome Institute"/>
            <person name="Copeland A."/>
            <person name="Lucas S."/>
            <person name="Lapidus A."/>
            <person name="Glavina del Rio T."/>
            <person name="Dalin E."/>
            <person name="Tice H."/>
            <person name="Bruce D."/>
            <person name="Goodwin L."/>
            <person name="Pitluck S."/>
            <person name="Chertkov O."/>
            <person name="Brettin T."/>
            <person name="Detter J.C."/>
            <person name="Han C."/>
            <person name="Kuske C.R."/>
            <person name="Schmutz J."/>
            <person name="Larimer F."/>
            <person name="Land M."/>
            <person name="Hauser L."/>
            <person name="Kyrpides N."/>
            <person name="Lykidis A."/>
            <person name="Mesbah N.M."/>
            <person name="Wiegel J."/>
        </authorList>
    </citation>
    <scope>NUCLEOTIDE SEQUENCE [LARGE SCALE GENOMIC DNA]</scope>
    <source>
        <strain evidence="3">ATCC BAA-1301 / DSM 18059 / JW/NM-WN-LF</strain>
    </source>
</reference>
<dbReference type="InterPro" id="IPR036390">
    <property type="entry name" value="WH_DNA-bd_sf"/>
</dbReference>
<protein>
    <submittedName>
        <fullName evidence="2">Putative transcriptional regulator, ModE family</fullName>
    </submittedName>
</protein>
<dbReference type="KEGG" id="nth:Nther_0330"/>
<evidence type="ECO:0000313" key="3">
    <source>
        <dbReference type="Proteomes" id="UP000001683"/>
    </source>
</evidence>
<dbReference type="Proteomes" id="UP000001683">
    <property type="component" value="Chromosome"/>
</dbReference>
<dbReference type="Pfam" id="PF00126">
    <property type="entry name" value="HTH_1"/>
    <property type="match status" value="1"/>
</dbReference>